<organism evidence="1 2">
    <name type="scientific">Rhizopus azygosporus</name>
    <name type="common">Rhizopus microsporus var. azygosporus</name>
    <dbReference type="NCBI Taxonomy" id="86630"/>
    <lineage>
        <taxon>Eukaryota</taxon>
        <taxon>Fungi</taxon>
        <taxon>Fungi incertae sedis</taxon>
        <taxon>Mucoromycota</taxon>
        <taxon>Mucoromycotina</taxon>
        <taxon>Mucoromycetes</taxon>
        <taxon>Mucorales</taxon>
        <taxon>Mucorineae</taxon>
        <taxon>Rhizopodaceae</taxon>
        <taxon>Rhizopus</taxon>
    </lineage>
</organism>
<feature type="non-terminal residue" evidence="1">
    <location>
        <position position="1"/>
    </location>
</feature>
<keyword evidence="2" id="KW-1185">Reference proteome</keyword>
<accession>A0A367ITW0</accession>
<evidence type="ECO:0000313" key="2">
    <source>
        <dbReference type="Proteomes" id="UP000252139"/>
    </source>
</evidence>
<gene>
    <name evidence="1" type="ORF">CU097_002123</name>
</gene>
<sequence>EDKLKDYGTAAASAELYSRYFKSLLQDIESYSLDNVKRFSLLLIASHQIVHVSISSDAFYQLLKRAYNEKFNVPDTTVVFEISSIRSNIMLNGTKILFEKNSSGKKCLISIMYSEEDQEIEHTVHTFDELNKLSGALILLIGREAYPGHRDLVTCVDTDSELTTKTLRKAHSFSISNAQYQEQCGFK</sequence>
<dbReference type="AlphaFoldDB" id="A0A367ITW0"/>
<comment type="caution">
    <text evidence="1">The sequence shown here is derived from an EMBL/GenBank/DDBJ whole genome shotgun (WGS) entry which is preliminary data.</text>
</comment>
<dbReference type="OrthoDB" id="10425672at2759"/>
<protein>
    <submittedName>
        <fullName evidence="1">Uncharacterized protein</fullName>
    </submittedName>
</protein>
<reference evidence="1 2" key="1">
    <citation type="journal article" date="2018" name="G3 (Bethesda)">
        <title>Phylogenetic and Phylogenomic Definition of Rhizopus Species.</title>
        <authorList>
            <person name="Gryganskyi A.P."/>
            <person name="Golan J."/>
            <person name="Dolatabadi S."/>
            <person name="Mondo S."/>
            <person name="Robb S."/>
            <person name="Idnurm A."/>
            <person name="Muszewska A."/>
            <person name="Steczkiewicz K."/>
            <person name="Masonjones S."/>
            <person name="Liao H.L."/>
            <person name="Gajdeczka M.T."/>
            <person name="Anike F."/>
            <person name="Vuek A."/>
            <person name="Anishchenko I.M."/>
            <person name="Voigt K."/>
            <person name="de Hoog G.S."/>
            <person name="Smith M.E."/>
            <person name="Heitman J."/>
            <person name="Vilgalys R."/>
            <person name="Stajich J.E."/>
        </authorList>
    </citation>
    <scope>NUCLEOTIDE SEQUENCE [LARGE SCALE GENOMIC DNA]</scope>
    <source>
        <strain evidence="1 2">CBS 357.93</strain>
    </source>
</reference>
<evidence type="ECO:0000313" key="1">
    <source>
        <dbReference type="EMBL" id="RCH81123.1"/>
    </source>
</evidence>
<proteinExistence type="predicted"/>
<name>A0A367ITW0_RHIAZ</name>
<dbReference type="Proteomes" id="UP000252139">
    <property type="component" value="Unassembled WGS sequence"/>
</dbReference>
<dbReference type="EMBL" id="PJQL01003573">
    <property type="protein sequence ID" value="RCH81123.1"/>
    <property type="molecule type" value="Genomic_DNA"/>
</dbReference>